<keyword evidence="9 14" id="KW-1133">Transmembrane helix</keyword>
<dbReference type="KEGG" id="zma:100384078"/>
<dbReference type="Gene3D" id="3.30.40.10">
    <property type="entry name" value="Zinc/RING finger domain, C3HC4 (zinc finger)"/>
    <property type="match status" value="1"/>
</dbReference>
<dbReference type="Pfam" id="PF13639">
    <property type="entry name" value="zf-RING_2"/>
    <property type="match status" value="1"/>
</dbReference>
<dbReference type="PANTHER" id="PTHR45768">
    <property type="entry name" value="E3 UBIQUITIN-PROTEIN LIGASE RNF13-LIKE"/>
    <property type="match status" value="1"/>
</dbReference>
<dbReference type="PANTHER" id="PTHR45768:SF24">
    <property type="entry name" value="OS09G0376700 PROTEIN"/>
    <property type="match status" value="1"/>
</dbReference>
<feature type="region of interest" description="Disordered" evidence="13">
    <location>
        <begin position="415"/>
        <end position="438"/>
    </location>
</feature>
<dbReference type="GO" id="GO:0008270">
    <property type="term" value="F:zinc ion binding"/>
    <property type="evidence" value="ECO:0007669"/>
    <property type="project" value="UniProtKB-KW"/>
</dbReference>
<dbReference type="SUPFAM" id="SSF57850">
    <property type="entry name" value="RING/U-box"/>
    <property type="match status" value="1"/>
</dbReference>
<evidence type="ECO:0000259" key="15">
    <source>
        <dbReference type="PROSITE" id="PS50089"/>
    </source>
</evidence>
<feature type="region of interest" description="Disordered" evidence="13">
    <location>
        <begin position="111"/>
        <end position="132"/>
    </location>
</feature>
<evidence type="ECO:0000256" key="14">
    <source>
        <dbReference type="SAM" id="Phobius"/>
    </source>
</evidence>
<keyword evidence="3" id="KW-0808">Transferase</keyword>
<keyword evidence="10 14" id="KW-0472">Membrane</keyword>
<sequence length="438" mass="45964">MASLSRFNLASDCSTSPDPSPHRLHSCCCRPGRRTADDCCGSTGAGPGSESERDSTRKTKMPAAGLRRAGGRFPLARDVGSSGANERSSSVRRGFGGGVAMPRALLEDSAPAVDAPATTGREPPPPASSAASRVTPAVLFVTVVLAVVLLVSGLLHVLRRLFLKSRHASAGAGERQLLQHEDAGGGLGQAAIDALPEFAYGELSGGGAAASSKGKGKGKEKAARPFDCAVCLCEFDDRDRLRLLPPCGHAFHVACIDVWLRSSATCPLCRTRLSAPSSVGPDVEEQKLQQDHQPPDDESGVVLPLPVRLGRFKNADAESSTGATSRIDGRRRCYSMGSYQYVLADGDHLLVSVHLRHGNARGGSGAVCGPSAAAPSGSDPRQGKKVFARGDSFSVSKIWQWRGSKRLPGGLCADDDGLPWAPAAKDRTTNTRRQHSDT</sequence>
<evidence type="ECO:0000256" key="10">
    <source>
        <dbReference type="ARBA" id="ARBA00023136"/>
    </source>
</evidence>
<evidence type="ECO:0000256" key="1">
    <source>
        <dbReference type="ARBA" id="ARBA00004167"/>
    </source>
</evidence>
<dbReference type="PROSITE" id="PS50089">
    <property type="entry name" value="ZF_RING_2"/>
    <property type="match status" value="1"/>
</dbReference>
<evidence type="ECO:0000256" key="6">
    <source>
        <dbReference type="ARBA" id="ARBA00022771"/>
    </source>
</evidence>
<keyword evidence="8" id="KW-0862">Zinc</keyword>
<dbReference type="AlphaFoldDB" id="C0PLC8"/>
<feature type="compositionally biased region" description="Basic and acidic residues" evidence="13">
    <location>
        <begin position="284"/>
        <end position="295"/>
    </location>
</feature>
<feature type="compositionally biased region" description="Polar residues" evidence="13">
    <location>
        <begin position="1"/>
        <end position="17"/>
    </location>
</feature>
<organism evidence="16">
    <name type="scientific">Zea mays</name>
    <name type="common">Maize</name>
    <dbReference type="NCBI Taxonomy" id="4577"/>
    <lineage>
        <taxon>Eukaryota</taxon>
        <taxon>Viridiplantae</taxon>
        <taxon>Streptophyta</taxon>
        <taxon>Embryophyta</taxon>
        <taxon>Tracheophyta</taxon>
        <taxon>Spermatophyta</taxon>
        <taxon>Magnoliopsida</taxon>
        <taxon>Liliopsida</taxon>
        <taxon>Poales</taxon>
        <taxon>Poaceae</taxon>
        <taxon>PACMAD clade</taxon>
        <taxon>Panicoideae</taxon>
        <taxon>Andropogonodae</taxon>
        <taxon>Andropogoneae</taxon>
        <taxon>Tripsacinae</taxon>
        <taxon>Zea</taxon>
    </lineage>
</organism>
<feature type="transmembrane region" description="Helical" evidence="14">
    <location>
        <begin position="137"/>
        <end position="158"/>
    </location>
</feature>
<evidence type="ECO:0000256" key="5">
    <source>
        <dbReference type="ARBA" id="ARBA00022723"/>
    </source>
</evidence>
<dbReference type="GO" id="GO:0016020">
    <property type="term" value="C:membrane"/>
    <property type="evidence" value="ECO:0007669"/>
    <property type="project" value="UniProtKB-SubCell"/>
</dbReference>
<evidence type="ECO:0000256" key="3">
    <source>
        <dbReference type="ARBA" id="ARBA00022679"/>
    </source>
</evidence>
<evidence type="ECO:0000256" key="8">
    <source>
        <dbReference type="ARBA" id="ARBA00022833"/>
    </source>
</evidence>
<dbReference type="SMART" id="SM00184">
    <property type="entry name" value="RING"/>
    <property type="match status" value="1"/>
</dbReference>
<evidence type="ECO:0000256" key="2">
    <source>
        <dbReference type="ARBA" id="ARBA00004906"/>
    </source>
</evidence>
<proteinExistence type="evidence at transcript level"/>
<dbReference type="InterPro" id="IPR001841">
    <property type="entry name" value="Znf_RING"/>
</dbReference>
<evidence type="ECO:0000256" key="11">
    <source>
        <dbReference type="ARBA" id="ARBA00024209"/>
    </source>
</evidence>
<dbReference type="ExpressionAtlas" id="C0PLC8">
    <property type="expression patterns" value="baseline and differential"/>
</dbReference>
<evidence type="ECO:0000256" key="7">
    <source>
        <dbReference type="ARBA" id="ARBA00022786"/>
    </source>
</evidence>
<accession>C0PLC8</accession>
<dbReference type="FunFam" id="3.30.40.10:FF:000723">
    <property type="entry name" value="RING-H2 finger protein ATL46"/>
    <property type="match status" value="1"/>
</dbReference>
<dbReference type="OrthoDB" id="8062037at2759"/>
<keyword evidence="5" id="KW-0479">Metal-binding</keyword>
<dbReference type="CDD" id="cd16461">
    <property type="entry name" value="RING-H2_EL5-like"/>
    <property type="match status" value="1"/>
</dbReference>
<feature type="region of interest" description="Disordered" evidence="13">
    <location>
        <begin position="1"/>
        <end position="94"/>
    </location>
</feature>
<dbReference type="GO" id="GO:0016740">
    <property type="term" value="F:transferase activity"/>
    <property type="evidence" value="ECO:0007669"/>
    <property type="project" value="UniProtKB-KW"/>
</dbReference>
<dbReference type="GeneID" id="100384078"/>
<feature type="domain" description="RING-type" evidence="15">
    <location>
        <begin position="228"/>
        <end position="270"/>
    </location>
</feature>
<evidence type="ECO:0000256" key="12">
    <source>
        <dbReference type="PROSITE-ProRule" id="PRU00175"/>
    </source>
</evidence>
<comment type="similarity">
    <text evidence="11">Belongs to the RING-type zinc finger family. ATL subfamily.</text>
</comment>
<keyword evidence="7" id="KW-0833">Ubl conjugation pathway</keyword>
<evidence type="ECO:0000313" key="16">
    <source>
        <dbReference type="EMBL" id="ACN35994.1"/>
    </source>
</evidence>
<comment type="subcellular location">
    <subcellularLocation>
        <location evidence="1">Membrane</location>
        <topology evidence="1">Single-pass membrane protein</topology>
    </subcellularLocation>
</comment>
<evidence type="ECO:0000256" key="9">
    <source>
        <dbReference type="ARBA" id="ARBA00022989"/>
    </source>
</evidence>
<reference evidence="16" key="1">
    <citation type="journal article" date="2009" name="PLoS Genet.">
        <title>Sequencing, mapping, and analysis of 27,455 maize full-length cDNAs.</title>
        <authorList>
            <person name="Soderlund C."/>
            <person name="Descour A."/>
            <person name="Kudrna D."/>
            <person name="Bomhoff M."/>
            <person name="Boyd L."/>
            <person name="Currie J."/>
            <person name="Angelova A."/>
            <person name="Collura K."/>
            <person name="Wissotski M."/>
            <person name="Ashley E."/>
            <person name="Morrow D."/>
            <person name="Fernandes J."/>
            <person name="Walbot V."/>
            <person name="Yu Y."/>
        </authorList>
    </citation>
    <scope>NUCLEOTIDE SEQUENCE</scope>
    <source>
        <strain evidence="16">B73</strain>
    </source>
</reference>
<evidence type="ECO:0000256" key="4">
    <source>
        <dbReference type="ARBA" id="ARBA00022692"/>
    </source>
</evidence>
<keyword evidence="4 14" id="KW-0812">Transmembrane</keyword>
<name>C0PLC8_MAIZE</name>
<dbReference type="EMBL" id="BT069097">
    <property type="protein sequence ID" value="ACN35994.1"/>
    <property type="molecule type" value="mRNA"/>
</dbReference>
<feature type="region of interest" description="Disordered" evidence="13">
    <location>
        <begin position="275"/>
        <end position="302"/>
    </location>
</feature>
<dbReference type="InterPro" id="IPR013083">
    <property type="entry name" value="Znf_RING/FYVE/PHD"/>
</dbReference>
<feature type="compositionally biased region" description="Basic and acidic residues" evidence="13">
    <location>
        <begin position="424"/>
        <end position="438"/>
    </location>
</feature>
<evidence type="ECO:0000256" key="13">
    <source>
        <dbReference type="SAM" id="MobiDB-lite"/>
    </source>
</evidence>
<keyword evidence="6 12" id="KW-0863">Zinc-finger</keyword>
<dbReference type="RefSeq" id="NP_001170148.1">
    <property type="nucleotide sequence ID" value="NM_001176677.1"/>
</dbReference>
<comment type="pathway">
    <text evidence="2">Protein modification; protein ubiquitination.</text>
</comment>
<protein>
    <recommendedName>
        <fullName evidence="15">RING-type domain-containing protein</fullName>
    </recommendedName>
</protein>